<protein>
    <submittedName>
        <fullName evidence="1">Uncharacterized protein</fullName>
    </submittedName>
</protein>
<reference evidence="1 2" key="1">
    <citation type="journal article" date="2022" name="Gigascience">
        <title>A chromosome-level genome assembly and annotation of the desert horned lizard, Phrynosoma platyrhinos, provides insight into chromosomal rearrangements among reptiles.</title>
        <authorList>
            <person name="Koochekian N."/>
            <person name="Ascanio A."/>
            <person name="Farleigh K."/>
            <person name="Card D.C."/>
            <person name="Schield D.R."/>
            <person name="Castoe T.A."/>
            <person name="Jezkova T."/>
        </authorList>
    </citation>
    <scope>NUCLEOTIDE SEQUENCE [LARGE SCALE GENOMIC DNA]</scope>
    <source>
        <strain evidence="1">NK-2021</strain>
    </source>
</reference>
<dbReference type="Proteomes" id="UP000826234">
    <property type="component" value="Unassembled WGS sequence"/>
</dbReference>
<sequence length="118" mass="13073">MITLRGGKAARTQIGKAASLLDGQLKSRGLKIEKTGTQRQSNDNEVAGRNYSVGITRRLVPRLASMLMGYNSSPESSLAQKRTTCKVNRLQKQQSKKEKGTCVSHLVFLICFCEEEIE</sequence>
<name>A0ABQ7SKJ1_PHRPL</name>
<gene>
    <name evidence="1" type="ORF">JD844_016483</name>
</gene>
<keyword evidence="2" id="KW-1185">Reference proteome</keyword>
<proteinExistence type="predicted"/>
<evidence type="ECO:0000313" key="1">
    <source>
        <dbReference type="EMBL" id="KAH0617842.1"/>
    </source>
</evidence>
<accession>A0ABQ7SKJ1</accession>
<dbReference type="EMBL" id="JAIPUX010005289">
    <property type="protein sequence ID" value="KAH0617842.1"/>
    <property type="molecule type" value="Genomic_DNA"/>
</dbReference>
<organism evidence="1 2">
    <name type="scientific">Phrynosoma platyrhinos</name>
    <name type="common">Desert horned lizard</name>
    <dbReference type="NCBI Taxonomy" id="52577"/>
    <lineage>
        <taxon>Eukaryota</taxon>
        <taxon>Metazoa</taxon>
        <taxon>Chordata</taxon>
        <taxon>Craniata</taxon>
        <taxon>Vertebrata</taxon>
        <taxon>Euteleostomi</taxon>
        <taxon>Lepidosauria</taxon>
        <taxon>Squamata</taxon>
        <taxon>Bifurcata</taxon>
        <taxon>Unidentata</taxon>
        <taxon>Episquamata</taxon>
        <taxon>Toxicofera</taxon>
        <taxon>Iguania</taxon>
        <taxon>Phrynosomatidae</taxon>
        <taxon>Phrynosomatinae</taxon>
        <taxon>Phrynosoma</taxon>
    </lineage>
</organism>
<evidence type="ECO:0000313" key="2">
    <source>
        <dbReference type="Proteomes" id="UP000826234"/>
    </source>
</evidence>
<comment type="caution">
    <text evidence="1">The sequence shown here is derived from an EMBL/GenBank/DDBJ whole genome shotgun (WGS) entry which is preliminary data.</text>
</comment>